<feature type="non-terminal residue" evidence="6">
    <location>
        <position position="148"/>
    </location>
</feature>
<organism evidence="6 7">
    <name type="scientific">Phytophthora megakarya</name>
    <dbReference type="NCBI Taxonomy" id="4795"/>
    <lineage>
        <taxon>Eukaryota</taxon>
        <taxon>Sar</taxon>
        <taxon>Stramenopiles</taxon>
        <taxon>Oomycota</taxon>
        <taxon>Peronosporomycetes</taxon>
        <taxon>Peronosporales</taxon>
        <taxon>Peronosporaceae</taxon>
        <taxon>Phytophthora</taxon>
    </lineage>
</organism>
<proteinExistence type="predicted"/>
<evidence type="ECO:0000256" key="4">
    <source>
        <dbReference type="ARBA" id="ARBA00023136"/>
    </source>
</evidence>
<gene>
    <name evidence="6" type="ORF">PHMEG_00041282</name>
</gene>
<evidence type="ECO:0000256" key="2">
    <source>
        <dbReference type="ARBA" id="ARBA00022692"/>
    </source>
</evidence>
<feature type="transmembrane region" description="Helical" evidence="5">
    <location>
        <begin position="111"/>
        <end position="132"/>
    </location>
</feature>
<dbReference type="GO" id="GO:0016020">
    <property type="term" value="C:membrane"/>
    <property type="evidence" value="ECO:0007669"/>
    <property type="project" value="UniProtKB-SubCell"/>
</dbReference>
<evidence type="ECO:0008006" key="8">
    <source>
        <dbReference type="Google" id="ProtNLM"/>
    </source>
</evidence>
<name>A0A225UBR2_9STRA</name>
<evidence type="ECO:0000256" key="5">
    <source>
        <dbReference type="SAM" id="Phobius"/>
    </source>
</evidence>
<dbReference type="OrthoDB" id="5348404at2759"/>
<dbReference type="InterPro" id="IPR005178">
    <property type="entry name" value="Ostalpha/TMEM184C"/>
</dbReference>
<dbReference type="AlphaFoldDB" id="A0A225UBR2"/>
<comment type="subcellular location">
    <subcellularLocation>
        <location evidence="1">Membrane</location>
        <topology evidence="1">Multi-pass membrane protein</topology>
    </subcellularLocation>
</comment>
<evidence type="ECO:0000313" key="7">
    <source>
        <dbReference type="Proteomes" id="UP000198211"/>
    </source>
</evidence>
<keyword evidence="4 5" id="KW-0472">Membrane</keyword>
<dbReference type="STRING" id="4795.A0A225UBR2"/>
<dbReference type="PANTHER" id="PTHR23423">
    <property type="entry name" value="ORGANIC SOLUTE TRANSPORTER-RELATED"/>
    <property type="match status" value="1"/>
</dbReference>
<keyword evidence="7" id="KW-1185">Reference proteome</keyword>
<reference evidence="7" key="1">
    <citation type="submission" date="2017-03" db="EMBL/GenBank/DDBJ databases">
        <title>Phytopthora megakarya and P. palmivora, two closely related causual agents of cacao black pod achieved similar genome size and gene model numbers by different mechanisms.</title>
        <authorList>
            <person name="Ali S."/>
            <person name="Shao J."/>
            <person name="Larry D.J."/>
            <person name="Kronmiller B."/>
            <person name="Shen D."/>
            <person name="Strem M.D."/>
            <person name="Melnick R.L."/>
            <person name="Guiltinan M.J."/>
            <person name="Tyler B.M."/>
            <person name="Meinhardt L.W."/>
            <person name="Bailey B.A."/>
        </authorList>
    </citation>
    <scope>NUCLEOTIDE SEQUENCE [LARGE SCALE GENOMIC DNA]</scope>
    <source>
        <strain evidence="7">zdho120</strain>
    </source>
</reference>
<evidence type="ECO:0000256" key="3">
    <source>
        <dbReference type="ARBA" id="ARBA00022989"/>
    </source>
</evidence>
<dbReference type="Proteomes" id="UP000198211">
    <property type="component" value="Unassembled WGS sequence"/>
</dbReference>
<accession>A0A225UBR2</accession>
<keyword evidence="2 5" id="KW-0812">Transmembrane</keyword>
<dbReference type="EMBL" id="NBNE01022640">
    <property type="protein sequence ID" value="OWY90544.1"/>
    <property type="molecule type" value="Genomic_DNA"/>
</dbReference>
<sequence length="148" mass="16538">MDTPMHAINESSLMQGNATGDAQILGLPLNWVETHRASSLLIAFGCCVFATLLSVYNIVQHLAHYSRPQLQRYIVRILVVVPVYAMGSLLSLTFVNQALYFDSIRDCYEAFVVYSFLALVLSFAGGESVCVLKMQSEPDIRHPWPINQ</sequence>
<keyword evidence="3 5" id="KW-1133">Transmembrane helix</keyword>
<dbReference type="SMART" id="SM01417">
    <property type="entry name" value="Solute_trans_a"/>
    <property type="match status" value="1"/>
</dbReference>
<comment type="caution">
    <text evidence="6">The sequence shown here is derived from an EMBL/GenBank/DDBJ whole genome shotgun (WGS) entry which is preliminary data.</text>
</comment>
<evidence type="ECO:0000256" key="1">
    <source>
        <dbReference type="ARBA" id="ARBA00004141"/>
    </source>
</evidence>
<protein>
    <recommendedName>
        <fullName evidence="8">Transmembrane protein</fullName>
    </recommendedName>
</protein>
<evidence type="ECO:0000313" key="6">
    <source>
        <dbReference type="EMBL" id="OWY90544.1"/>
    </source>
</evidence>
<dbReference type="Pfam" id="PF03619">
    <property type="entry name" value="Solute_trans_a"/>
    <property type="match status" value="1"/>
</dbReference>
<feature type="transmembrane region" description="Helical" evidence="5">
    <location>
        <begin position="77"/>
        <end position="99"/>
    </location>
</feature>
<feature type="transmembrane region" description="Helical" evidence="5">
    <location>
        <begin position="37"/>
        <end position="56"/>
    </location>
</feature>